<keyword evidence="1" id="KW-0472">Membrane</keyword>
<dbReference type="Proteomes" id="UP000198131">
    <property type="component" value="Unassembled WGS sequence"/>
</dbReference>
<dbReference type="InterPro" id="IPR003675">
    <property type="entry name" value="Rce1/LyrA-like_dom"/>
</dbReference>
<feature type="transmembrane region" description="Helical" evidence="1">
    <location>
        <begin position="157"/>
        <end position="179"/>
    </location>
</feature>
<sequence>MSYPFRATAAIRSVANTPLRMSYLTRLPKTELILTILCFALILGIPQVGVIGAFILVFAYIRRSKARPLLLNSMRFVQPLSWLKAIAVSAVLGVAIELFVETLFNPLVEKTTNTPIDLTQVDFKNNIFIYAGWVIVGFILGGLLEEILFRGFLLTRVFALFSNASTGNIIGLLSTSIIFGMCHAYQGWSGVLSTGFIGIILGIVLLIKQNLWYSILTHGFINLTGLTILYLNYYDTLRTLLF</sequence>
<dbReference type="PANTHER" id="PTHR36435">
    <property type="entry name" value="SLR1288 PROTEIN"/>
    <property type="match status" value="1"/>
</dbReference>
<evidence type="ECO:0000313" key="4">
    <source>
        <dbReference type="Proteomes" id="UP000198131"/>
    </source>
</evidence>
<accession>A0A212T0T1</accession>
<dbReference type="InterPro" id="IPR052710">
    <property type="entry name" value="CAAX_protease"/>
</dbReference>
<dbReference type="PANTHER" id="PTHR36435:SF1">
    <property type="entry name" value="CAAX AMINO TERMINAL PROTEASE FAMILY PROTEIN"/>
    <property type="match status" value="1"/>
</dbReference>
<keyword evidence="1" id="KW-0812">Transmembrane</keyword>
<protein>
    <recommendedName>
        <fullName evidence="2">CAAX prenyl protease 2/Lysostaphin resistance protein A-like domain-containing protein</fullName>
    </recommendedName>
</protein>
<organism evidence="3 4">
    <name type="scientific">Hymenobacter gelipurpurascens</name>
    <dbReference type="NCBI Taxonomy" id="89968"/>
    <lineage>
        <taxon>Bacteria</taxon>
        <taxon>Pseudomonadati</taxon>
        <taxon>Bacteroidota</taxon>
        <taxon>Cytophagia</taxon>
        <taxon>Cytophagales</taxon>
        <taxon>Hymenobacteraceae</taxon>
        <taxon>Hymenobacter</taxon>
    </lineage>
</organism>
<feature type="transmembrane region" description="Helical" evidence="1">
    <location>
        <begin position="32"/>
        <end position="61"/>
    </location>
</feature>
<keyword evidence="1" id="KW-1133">Transmembrane helix</keyword>
<keyword evidence="4" id="KW-1185">Reference proteome</keyword>
<dbReference type="Pfam" id="PF02517">
    <property type="entry name" value="Rce1-like"/>
    <property type="match status" value="1"/>
</dbReference>
<evidence type="ECO:0000256" key="1">
    <source>
        <dbReference type="SAM" id="Phobius"/>
    </source>
</evidence>
<proteinExistence type="predicted"/>
<feature type="domain" description="CAAX prenyl protease 2/Lysostaphin resistance protein A-like" evidence="2">
    <location>
        <begin position="131"/>
        <end position="223"/>
    </location>
</feature>
<feature type="transmembrane region" description="Helical" evidence="1">
    <location>
        <begin position="213"/>
        <end position="233"/>
    </location>
</feature>
<evidence type="ECO:0000259" key="2">
    <source>
        <dbReference type="Pfam" id="PF02517"/>
    </source>
</evidence>
<feature type="transmembrane region" description="Helical" evidence="1">
    <location>
        <begin position="82"/>
        <end position="100"/>
    </location>
</feature>
<gene>
    <name evidence="3" type="ORF">SAMN06265337_0093</name>
</gene>
<dbReference type="EMBL" id="FYEW01000001">
    <property type="protein sequence ID" value="SNC59637.1"/>
    <property type="molecule type" value="Genomic_DNA"/>
</dbReference>
<reference evidence="4" key="1">
    <citation type="submission" date="2017-06" db="EMBL/GenBank/DDBJ databases">
        <authorList>
            <person name="Varghese N."/>
            <person name="Submissions S."/>
        </authorList>
    </citation>
    <scope>NUCLEOTIDE SEQUENCE [LARGE SCALE GENOMIC DNA]</scope>
    <source>
        <strain evidence="4">DSM 11116</strain>
    </source>
</reference>
<dbReference type="AlphaFoldDB" id="A0A212T0T1"/>
<name>A0A212T0T1_9BACT</name>
<dbReference type="OrthoDB" id="9807747at2"/>
<evidence type="ECO:0000313" key="3">
    <source>
        <dbReference type="EMBL" id="SNC59637.1"/>
    </source>
</evidence>
<dbReference type="GO" id="GO:0004175">
    <property type="term" value="F:endopeptidase activity"/>
    <property type="evidence" value="ECO:0007669"/>
    <property type="project" value="UniProtKB-ARBA"/>
</dbReference>
<dbReference type="GO" id="GO:0080120">
    <property type="term" value="P:CAAX-box protein maturation"/>
    <property type="evidence" value="ECO:0007669"/>
    <property type="project" value="UniProtKB-ARBA"/>
</dbReference>
<feature type="transmembrane region" description="Helical" evidence="1">
    <location>
        <begin position="185"/>
        <end position="206"/>
    </location>
</feature>
<feature type="transmembrane region" description="Helical" evidence="1">
    <location>
        <begin position="127"/>
        <end position="145"/>
    </location>
</feature>